<gene>
    <name evidence="1" type="ORF">PILCRDRAFT_16761</name>
</gene>
<keyword evidence="2" id="KW-1185">Reference proteome</keyword>
<reference evidence="1 2" key="1">
    <citation type="submission" date="2014-04" db="EMBL/GenBank/DDBJ databases">
        <authorList>
            <consortium name="DOE Joint Genome Institute"/>
            <person name="Kuo A."/>
            <person name="Tarkka M."/>
            <person name="Buscot F."/>
            <person name="Kohler A."/>
            <person name="Nagy L.G."/>
            <person name="Floudas D."/>
            <person name="Copeland A."/>
            <person name="Barry K.W."/>
            <person name="Cichocki N."/>
            <person name="Veneault-Fourrey C."/>
            <person name="LaButti K."/>
            <person name="Lindquist E.A."/>
            <person name="Lipzen A."/>
            <person name="Lundell T."/>
            <person name="Morin E."/>
            <person name="Murat C."/>
            <person name="Sun H."/>
            <person name="Tunlid A."/>
            <person name="Henrissat B."/>
            <person name="Grigoriev I.V."/>
            <person name="Hibbett D.S."/>
            <person name="Martin F."/>
            <person name="Nordberg H.P."/>
            <person name="Cantor M.N."/>
            <person name="Hua S.X."/>
        </authorList>
    </citation>
    <scope>NUCLEOTIDE SEQUENCE [LARGE SCALE GENOMIC DNA]</scope>
    <source>
        <strain evidence="1 2">F 1598</strain>
    </source>
</reference>
<reference evidence="2" key="2">
    <citation type="submission" date="2015-01" db="EMBL/GenBank/DDBJ databases">
        <title>Evolutionary Origins and Diversification of the Mycorrhizal Mutualists.</title>
        <authorList>
            <consortium name="DOE Joint Genome Institute"/>
            <consortium name="Mycorrhizal Genomics Consortium"/>
            <person name="Kohler A."/>
            <person name="Kuo A."/>
            <person name="Nagy L.G."/>
            <person name="Floudas D."/>
            <person name="Copeland A."/>
            <person name="Barry K.W."/>
            <person name="Cichocki N."/>
            <person name="Veneault-Fourrey C."/>
            <person name="LaButti K."/>
            <person name="Lindquist E.A."/>
            <person name="Lipzen A."/>
            <person name="Lundell T."/>
            <person name="Morin E."/>
            <person name="Murat C."/>
            <person name="Riley R."/>
            <person name="Ohm R."/>
            <person name="Sun H."/>
            <person name="Tunlid A."/>
            <person name="Henrissat B."/>
            <person name="Grigoriev I.V."/>
            <person name="Hibbett D.S."/>
            <person name="Martin F."/>
        </authorList>
    </citation>
    <scope>NUCLEOTIDE SEQUENCE [LARGE SCALE GENOMIC DNA]</scope>
    <source>
        <strain evidence="2">F 1598</strain>
    </source>
</reference>
<protein>
    <recommendedName>
        <fullName evidence="3">Fungal-type protein kinase domain-containing protein</fullName>
    </recommendedName>
</protein>
<evidence type="ECO:0000313" key="2">
    <source>
        <dbReference type="Proteomes" id="UP000054166"/>
    </source>
</evidence>
<dbReference type="AlphaFoldDB" id="A0A0C3B390"/>
<dbReference type="STRING" id="765440.A0A0C3B390"/>
<dbReference type="OrthoDB" id="2739948at2759"/>
<evidence type="ECO:0000313" key="1">
    <source>
        <dbReference type="EMBL" id="KIM71747.1"/>
    </source>
</evidence>
<dbReference type="Proteomes" id="UP000054166">
    <property type="component" value="Unassembled WGS sequence"/>
</dbReference>
<dbReference type="InParanoid" id="A0A0C3B390"/>
<organism evidence="1 2">
    <name type="scientific">Piloderma croceum (strain F 1598)</name>
    <dbReference type="NCBI Taxonomy" id="765440"/>
    <lineage>
        <taxon>Eukaryota</taxon>
        <taxon>Fungi</taxon>
        <taxon>Dikarya</taxon>
        <taxon>Basidiomycota</taxon>
        <taxon>Agaricomycotina</taxon>
        <taxon>Agaricomycetes</taxon>
        <taxon>Agaricomycetidae</taxon>
        <taxon>Atheliales</taxon>
        <taxon>Atheliaceae</taxon>
        <taxon>Piloderma</taxon>
    </lineage>
</organism>
<dbReference type="HOGENOM" id="CLU_138079_0_0_1"/>
<proteinExistence type="predicted"/>
<name>A0A0C3B390_PILCF</name>
<sequence length="120" mass="13663">MELFVKFKVAESSDPFCDPEDPLQTKAGDFRFKNELDNARVLYGQLASYATAHMGRQFRIHVFCILVCGKYARFIRWDRDGTTITQCFDYIKEPTFSLASFGVANILIVASKVTTLPSHQ</sequence>
<accession>A0A0C3B390</accession>
<dbReference type="EMBL" id="KN833219">
    <property type="protein sequence ID" value="KIM71747.1"/>
    <property type="molecule type" value="Genomic_DNA"/>
</dbReference>
<evidence type="ECO:0008006" key="3">
    <source>
        <dbReference type="Google" id="ProtNLM"/>
    </source>
</evidence>